<sequence>MDADEILMVRVPKQGGKFGSKLAPQQVEQWIKDIEVLFEYTQVLVNSTTRTLWAVRTIQFNTHHKLLQQRLSDRPTPSLTWSWLKAKECKLVQDPVLTKFDNFVKFFNFEWHSNNTVSSFLLCQI</sequence>
<dbReference type="Proteomes" id="UP000800038">
    <property type="component" value="Unassembled WGS sequence"/>
</dbReference>
<dbReference type="OrthoDB" id="3798254at2759"/>
<keyword evidence="2" id="KW-1185">Reference proteome</keyword>
<organism evidence="1 2">
    <name type="scientific">Clathrospora elynae</name>
    <dbReference type="NCBI Taxonomy" id="706981"/>
    <lineage>
        <taxon>Eukaryota</taxon>
        <taxon>Fungi</taxon>
        <taxon>Dikarya</taxon>
        <taxon>Ascomycota</taxon>
        <taxon>Pezizomycotina</taxon>
        <taxon>Dothideomycetes</taxon>
        <taxon>Pleosporomycetidae</taxon>
        <taxon>Pleosporales</taxon>
        <taxon>Diademaceae</taxon>
        <taxon>Clathrospora</taxon>
    </lineage>
</organism>
<gene>
    <name evidence="1" type="ORF">EJ02DRAFT_422177</name>
</gene>
<name>A0A6A5SPB5_9PLEO</name>
<evidence type="ECO:0000313" key="1">
    <source>
        <dbReference type="EMBL" id="KAF1942431.1"/>
    </source>
</evidence>
<protein>
    <submittedName>
        <fullName evidence="1">Uncharacterized protein</fullName>
    </submittedName>
</protein>
<evidence type="ECO:0000313" key="2">
    <source>
        <dbReference type="Proteomes" id="UP000800038"/>
    </source>
</evidence>
<reference evidence="1" key="1">
    <citation type="journal article" date="2020" name="Stud. Mycol.">
        <title>101 Dothideomycetes genomes: a test case for predicting lifestyles and emergence of pathogens.</title>
        <authorList>
            <person name="Haridas S."/>
            <person name="Albert R."/>
            <person name="Binder M."/>
            <person name="Bloem J."/>
            <person name="Labutti K."/>
            <person name="Salamov A."/>
            <person name="Andreopoulos B."/>
            <person name="Baker S."/>
            <person name="Barry K."/>
            <person name="Bills G."/>
            <person name="Bluhm B."/>
            <person name="Cannon C."/>
            <person name="Castanera R."/>
            <person name="Culley D."/>
            <person name="Daum C."/>
            <person name="Ezra D."/>
            <person name="Gonzalez J."/>
            <person name="Henrissat B."/>
            <person name="Kuo A."/>
            <person name="Liang C."/>
            <person name="Lipzen A."/>
            <person name="Lutzoni F."/>
            <person name="Magnuson J."/>
            <person name="Mondo S."/>
            <person name="Nolan M."/>
            <person name="Ohm R."/>
            <person name="Pangilinan J."/>
            <person name="Park H.-J."/>
            <person name="Ramirez L."/>
            <person name="Alfaro M."/>
            <person name="Sun H."/>
            <person name="Tritt A."/>
            <person name="Yoshinaga Y."/>
            <person name="Zwiers L.-H."/>
            <person name="Turgeon B."/>
            <person name="Goodwin S."/>
            <person name="Spatafora J."/>
            <person name="Crous P."/>
            <person name="Grigoriev I."/>
        </authorList>
    </citation>
    <scope>NUCLEOTIDE SEQUENCE</scope>
    <source>
        <strain evidence="1">CBS 161.51</strain>
    </source>
</reference>
<dbReference type="EMBL" id="ML976035">
    <property type="protein sequence ID" value="KAF1942431.1"/>
    <property type="molecule type" value="Genomic_DNA"/>
</dbReference>
<accession>A0A6A5SPB5</accession>
<proteinExistence type="predicted"/>
<dbReference type="AlphaFoldDB" id="A0A6A5SPB5"/>